<feature type="transmembrane region" description="Helical" evidence="1">
    <location>
        <begin position="36"/>
        <end position="60"/>
    </location>
</feature>
<evidence type="ECO:0000313" key="2">
    <source>
        <dbReference type="EMBL" id="SEF62000.1"/>
    </source>
</evidence>
<accession>A0A1H5TGX4</accession>
<keyword evidence="3" id="KW-1185">Reference proteome</keyword>
<sequence length="87" mass="10118">MFHQFIKLSSLQDVFQKHPFSLISTLGLTGVFSLEFFYPIISQIVLILVVQIIAFFSDLARYKFMNQKRKTSIKQKDNKIDIESTDA</sequence>
<organism evidence="2 3">
    <name type="scientific">Halpernia humi</name>
    <dbReference type="NCBI Taxonomy" id="493375"/>
    <lineage>
        <taxon>Bacteria</taxon>
        <taxon>Pseudomonadati</taxon>
        <taxon>Bacteroidota</taxon>
        <taxon>Flavobacteriia</taxon>
        <taxon>Flavobacteriales</taxon>
        <taxon>Weeksellaceae</taxon>
        <taxon>Chryseobacterium group</taxon>
        <taxon>Halpernia</taxon>
    </lineage>
</organism>
<gene>
    <name evidence="2" type="ORF">SAMN05421847_0470</name>
</gene>
<keyword evidence="1" id="KW-1133">Transmembrane helix</keyword>
<keyword evidence="1" id="KW-0472">Membrane</keyword>
<protein>
    <submittedName>
        <fullName evidence="2">Uncharacterized protein</fullName>
    </submittedName>
</protein>
<reference evidence="3" key="1">
    <citation type="submission" date="2016-10" db="EMBL/GenBank/DDBJ databases">
        <authorList>
            <person name="Varghese N."/>
            <person name="Submissions S."/>
        </authorList>
    </citation>
    <scope>NUCLEOTIDE SEQUENCE [LARGE SCALE GENOMIC DNA]</scope>
    <source>
        <strain evidence="3">DSM 21580</strain>
    </source>
</reference>
<proteinExistence type="predicted"/>
<keyword evidence="1" id="KW-0812">Transmembrane</keyword>
<evidence type="ECO:0000313" key="3">
    <source>
        <dbReference type="Proteomes" id="UP000236738"/>
    </source>
</evidence>
<name>A0A1H5TGX4_9FLAO</name>
<dbReference type="Proteomes" id="UP000236738">
    <property type="component" value="Unassembled WGS sequence"/>
</dbReference>
<dbReference type="EMBL" id="FNUS01000001">
    <property type="protein sequence ID" value="SEF62000.1"/>
    <property type="molecule type" value="Genomic_DNA"/>
</dbReference>
<dbReference type="RefSeq" id="WP_103912496.1">
    <property type="nucleotide sequence ID" value="NZ_FNUS01000001.1"/>
</dbReference>
<dbReference type="AlphaFoldDB" id="A0A1H5TGX4"/>
<evidence type="ECO:0000256" key="1">
    <source>
        <dbReference type="SAM" id="Phobius"/>
    </source>
</evidence>